<evidence type="ECO:0000256" key="2">
    <source>
        <dbReference type="SAM" id="Phobius"/>
    </source>
</evidence>
<comment type="caution">
    <text evidence="4">The sequence shown here is derived from an EMBL/GenBank/DDBJ whole genome shotgun (WGS) entry which is preliminary data.</text>
</comment>
<dbReference type="Pfam" id="PF00990">
    <property type="entry name" value="GGDEF"/>
    <property type="match status" value="1"/>
</dbReference>
<evidence type="ECO:0000256" key="1">
    <source>
        <dbReference type="ARBA" id="ARBA00012528"/>
    </source>
</evidence>
<keyword evidence="2" id="KW-0812">Transmembrane</keyword>
<dbReference type="EC" id="2.7.7.65" evidence="1"/>
<feature type="transmembrane region" description="Helical" evidence="2">
    <location>
        <begin position="12"/>
        <end position="32"/>
    </location>
</feature>
<dbReference type="SMART" id="SM00267">
    <property type="entry name" value="GGDEF"/>
    <property type="match status" value="1"/>
</dbReference>
<dbReference type="PROSITE" id="PS50887">
    <property type="entry name" value="GGDEF"/>
    <property type="match status" value="1"/>
</dbReference>
<feature type="transmembrane region" description="Helical" evidence="2">
    <location>
        <begin position="92"/>
        <end position="111"/>
    </location>
</feature>
<keyword evidence="5" id="KW-1185">Reference proteome</keyword>
<gene>
    <name evidence="4" type="ORF">L2689_15065</name>
</gene>
<keyword evidence="2" id="KW-1133">Transmembrane helix</keyword>
<feature type="domain" description="GGDEF" evidence="3">
    <location>
        <begin position="231"/>
        <end position="363"/>
    </location>
</feature>
<accession>A0ABT0L4D0</accession>
<organism evidence="4 5">
    <name type="scientific">Shewanella aestuarii</name>
    <dbReference type="NCBI Taxonomy" id="1028752"/>
    <lineage>
        <taxon>Bacteria</taxon>
        <taxon>Pseudomonadati</taxon>
        <taxon>Pseudomonadota</taxon>
        <taxon>Gammaproteobacteria</taxon>
        <taxon>Alteromonadales</taxon>
        <taxon>Shewanellaceae</taxon>
        <taxon>Shewanella</taxon>
    </lineage>
</organism>
<dbReference type="InterPro" id="IPR050469">
    <property type="entry name" value="Diguanylate_Cyclase"/>
</dbReference>
<reference evidence="4 5" key="1">
    <citation type="submission" date="2022-01" db="EMBL/GenBank/DDBJ databases">
        <title>Whole genome-based taxonomy of the Shewanellaceae.</title>
        <authorList>
            <person name="Martin-Rodriguez A.J."/>
        </authorList>
    </citation>
    <scope>NUCLEOTIDE SEQUENCE [LARGE SCALE GENOMIC DNA]</scope>
    <source>
        <strain evidence="4 5">JCM 17801</strain>
    </source>
</reference>
<dbReference type="Proteomes" id="UP001203212">
    <property type="component" value="Unassembled WGS sequence"/>
</dbReference>
<feature type="transmembrane region" description="Helical" evidence="2">
    <location>
        <begin position="67"/>
        <end position="86"/>
    </location>
</feature>
<name>A0ABT0L4D0_9GAMM</name>
<dbReference type="PANTHER" id="PTHR45138">
    <property type="entry name" value="REGULATORY COMPONENTS OF SENSORY TRANSDUCTION SYSTEM"/>
    <property type="match status" value="1"/>
</dbReference>
<dbReference type="NCBIfam" id="TIGR00254">
    <property type="entry name" value="GGDEF"/>
    <property type="match status" value="1"/>
</dbReference>
<feature type="transmembrane region" description="Helical" evidence="2">
    <location>
        <begin position="171"/>
        <end position="195"/>
    </location>
</feature>
<dbReference type="Gene3D" id="3.30.70.270">
    <property type="match status" value="1"/>
</dbReference>
<dbReference type="RefSeq" id="WP_188843403.1">
    <property type="nucleotide sequence ID" value="NZ_BMOT01000013.1"/>
</dbReference>
<keyword evidence="2" id="KW-0472">Membrane</keyword>
<dbReference type="CDD" id="cd01949">
    <property type="entry name" value="GGDEF"/>
    <property type="match status" value="1"/>
</dbReference>
<protein>
    <recommendedName>
        <fullName evidence="1">diguanylate cyclase</fullName>
        <ecNumber evidence="1">2.7.7.65</ecNumber>
    </recommendedName>
</protein>
<dbReference type="EMBL" id="JAKILK010000011">
    <property type="protein sequence ID" value="MCL1118559.1"/>
    <property type="molecule type" value="Genomic_DNA"/>
</dbReference>
<dbReference type="InterPro" id="IPR029787">
    <property type="entry name" value="Nucleotide_cyclase"/>
</dbReference>
<sequence>MTSPLRIAPKASRLFSLANLCMFFGMVLYFYRSDTVSYLHWYFTDMLFTFGFCLLRWGGLHLFKQKLTYQTDLTIFSLTILLMLLIPPQVAYASYLMIIASFGSSLLFFFISRDNYQAIRKSLSIFYSLMLTLPFILATLFFISRFALLLIFTEHQPIIETLTTLKSPVVLWAYIGFILSINCVLFGNALTRLVYKIHKLAKKDQLTGLWNRHALMTRLDLVDALWHREHQAYSLLLLDLDHFKRINDTYGHLCGDAALQHVATILKRSLRKVDFICRFGGEEFLIILPATDAEKAYFVAEKLQAQINQNNCKWQQHTIEVQVSIGYATIDQSLSVEQLLQLADEGMYCAKQQGRNTISTLTPPQNTTT</sequence>
<evidence type="ECO:0000313" key="4">
    <source>
        <dbReference type="EMBL" id="MCL1118559.1"/>
    </source>
</evidence>
<dbReference type="PANTHER" id="PTHR45138:SF24">
    <property type="entry name" value="DIGUANYLATE CYCLASE DGCC-RELATED"/>
    <property type="match status" value="1"/>
</dbReference>
<dbReference type="InterPro" id="IPR043128">
    <property type="entry name" value="Rev_trsase/Diguanyl_cyclase"/>
</dbReference>
<feature type="transmembrane region" description="Helical" evidence="2">
    <location>
        <begin position="123"/>
        <end position="151"/>
    </location>
</feature>
<evidence type="ECO:0000259" key="3">
    <source>
        <dbReference type="PROSITE" id="PS50887"/>
    </source>
</evidence>
<proteinExistence type="predicted"/>
<evidence type="ECO:0000313" key="5">
    <source>
        <dbReference type="Proteomes" id="UP001203212"/>
    </source>
</evidence>
<dbReference type="InterPro" id="IPR000160">
    <property type="entry name" value="GGDEF_dom"/>
</dbReference>
<dbReference type="SUPFAM" id="SSF55073">
    <property type="entry name" value="Nucleotide cyclase"/>
    <property type="match status" value="1"/>
</dbReference>
<feature type="transmembrane region" description="Helical" evidence="2">
    <location>
        <begin position="38"/>
        <end position="55"/>
    </location>
</feature>